<dbReference type="Gene3D" id="3.10.129.10">
    <property type="entry name" value="Hotdog Thioesterase"/>
    <property type="match status" value="1"/>
</dbReference>
<protein>
    <submittedName>
        <fullName evidence="2">Uncharacterized protein</fullName>
    </submittedName>
</protein>
<sequence length="138" mass="15731">MLKYTLTIQISWGHCDPAKIVFYPNYFIWFDQSAHLLFDKAGANMGDLMKQYGVVGLPIVDAHAEFICPSKYGDVIEVTSWISEWRAKTMIVSHEIYNNGQLCVKGTEVRVWAKPHPSNPKRLQAQVIPDSIRACFDL</sequence>
<organism evidence="2">
    <name type="scientific">marine metagenome</name>
    <dbReference type="NCBI Taxonomy" id="408172"/>
    <lineage>
        <taxon>unclassified sequences</taxon>
        <taxon>metagenomes</taxon>
        <taxon>ecological metagenomes</taxon>
    </lineage>
</organism>
<evidence type="ECO:0000256" key="1">
    <source>
        <dbReference type="ARBA" id="ARBA00022801"/>
    </source>
</evidence>
<dbReference type="PANTHER" id="PTHR31793">
    <property type="entry name" value="4-HYDROXYBENZOYL-COA THIOESTERASE FAMILY MEMBER"/>
    <property type="match status" value="1"/>
</dbReference>
<dbReference type="EMBL" id="UINC01001286">
    <property type="protein sequence ID" value="SUZ76668.1"/>
    <property type="molecule type" value="Genomic_DNA"/>
</dbReference>
<dbReference type="InterPro" id="IPR050563">
    <property type="entry name" value="4-hydroxybenzoyl-CoA_TE"/>
</dbReference>
<keyword evidence="1" id="KW-0378">Hydrolase</keyword>
<dbReference type="SUPFAM" id="SSF54637">
    <property type="entry name" value="Thioesterase/thiol ester dehydrase-isomerase"/>
    <property type="match status" value="1"/>
</dbReference>
<evidence type="ECO:0000313" key="2">
    <source>
        <dbReference type="EMBL" id="SUZ76668.1"/>
    </source>
</evidence>
<dbReference type="GO" id="GO:0047617">
    <property type="term" value="F:fatty acyl-CoA hydrolase activity"/>
    <property type="evidence" value="ECO:0007669"/>
    <property type="project" value="TreeGrafter"/>
</dbReference>
<proteinExistence type="predicted"/>
<dbReference type="CDD" id="cd00586">
    <property type="entry name" value="4HBT"/>
    <property type="match status" value="1"/>
</dbReference>
<reference evidence="2" key="1">
    <citation type="submission" date="2018-05" db="EMBL/GenBank/DDBJ databases">
        <authorList>
            <person name="Lanie J.A."/>
            <person name="Ng W.-L."/>
            <person name="Kazmierczak K.M."/>
            <person name="Andrzejewski T.M."/>
            <person name="Davidsen T.M."/>
            <person name="Wayne K.J."/>
            <person name="Tettelin H."/>
            <person name="Glass J.I."/>
            <person name="Rusch D."/>
            <person name="Podicherti R."/>
            <person name="Tsui H.-C.T."/>
            <person name="Winkler M.E."/>
        </authorList>
    </citation>
    <scope>NUCLEOTIDE SEQUENCE</scope>
</reference>
<accession>A0A381QCG3</accession>
<dbReference type="AlphaFoldDB" id="A0A381QCG3"/>
<name>A0A381QCG3_9ZZZZ</name>
<dbReference type="PANTHER" id="PTHR31793:SF37">
    <property type="entry name" value="ACYL-COA THIOESTER HYDROLASE YBGC"/>
    <property type="match status" value="1"/>
</dbReference>
<gene>
    <name evidence="2" type="ORF">METZ01_LOCUS29522</name>
</gene>
<dbReference type="InterPro" id="IPR029069">
    <property type="entry name" value="HotDog_dom_sf"/>
</dbReference>
<dbReference type="Pfam" id="PF13279">
    <property type="entry name" value="4HBT_2"/>
    <property type="match status" value="1"/>
</dbReference>